<dbReference type="InterPro" id="IPR014018">
    <property type="entry name" value="SecA_motor_DEAD"/>
</dbReference>
<dbReference type="GO" id="GO:0016020">
    <property type="term" value="C:membrane"/>
    <property type="evidence" value="ECO:0007669"/>
    <property type="project" value="InterPro"/>
</dbReference>
<dbReference type="AlphaFoldDB" id="A0AA86V2B6"/>
<dbReference type="SUPFAM" id="SSF52540">
    <property type="entry name" value="P-loop containing nucleoside triphosphate hydrolases"/>
    <property type="match status" value="2"/>
</dbReference>
<name>A0AA86V2B6_9EUKA</name>
<evidence type="ECO:0000259" key="3">
    <source>
        <dbReference type="PROSITE" id="PS51196"/>
    </source>
</evidence>
<evidence type="ECO:0000313" key="4">
    <source>
        <dbReference type="EMBL" id="CAI9977979.1"/>
    </source>
</evidence>
<keyword evidence="4" id="KW-0378">Hydrolase</keyword>
<evidence type="ECO:0000256" key="2">
    <source>
        <dbReference type="ARBA" id="ARBA00023010"/>
    </source>
</evidence>
<dbReference type="PROSITE" id="PS51196">
    <property type="entry name" value="SECA_MOTOR_DEAD"/>
    <property type="match status" value="1"/>
</dbReference>
<dbReference type="GO" id="GO:0017038">
    <property type="term" value="P:protein import"/>
    <property type="evidence" value="ECO:0007669"/>
    <property type="project" value="InterPro"/>
</dbReference>
<accession>A0AA86V2B6</accession>
<dbReference type="GO" id="GO:0004386">
    <property type="term" value="F:helicase activity"/>
    <property type="evidence" value="ECO:0007669"/>
    <property type="project" value="UniProtKB-KW"/>
</dbReference>
<dbReference type="EMBL" id="CATOUU010001182">
    <property type="protein sequence ID" value="CAI9977979.1"/>
    <property type="molecule type" value="Genomic_DNA"/>
</dbReference>
<dbReference type="Gene3D" id="3.40.50.410">
    <property type="entry name" value="von Willebrand factor, type A domain"/>
    <property type="match status" value="1"/>
</dbReference>
<keyword evidence="4" id="KW-0067">ATP-binding</keyword>
<keyword evidence="4" id="KW-0547">Nucleotide-binding</keyword>
<reference evidence="5 6" key="2">
    <citation type="submission" date="2024-07" db="EMBL/GenBank/DDBJ databases">
        <authorList>
            <person name="Akdeniz Z."/>
        </authorList>
    </citation>
    <scope>NUCLEOTIDE SEQUENCE [LARGE SCALE GENOMIC DNA]</scope>
</reference>
<dbReference type="InterPro" id="IPR000185">
    <property type="entry name" value="SecA"/>
</dbReference>
<dbReference type="SUPFAM" id="SSF53300">
    <property type="entry name" value="vWA-like"/>
    <property type="match status" value="1"/>
</dbReference>
<dbReference type="InterPro" id="IPR036465">
    <property type="entry name" value="vWFA_dom_sf"/>
</dbReference>
<dbReference type="InterPro" id="IPR027417">
    <property type="entry name" value="P-loop_NTPase"/>
</dbReference>
<protein>
    <submittedName>
        <fullName evidence="4">Helicase-related protein</fullName>
    </submittedName>
    <submittedName>
        <fullName evidence="5">Helicase-related_protein</fullName>
    </submittedName>
</protein>
<keyword evidence="1" id="KW-0653">Protein transport</keyword>
<dbReference type="Pfam" id="PF07517">
    <property type="entry name" value="SecA_DEAD"/>
    <property type="match status" value="1"/>
</dbReference>
<evidence type="ECO:0000313" key="6">
    <source>
        <dbReference type="Proteomes" id="UP001642409"/>
    </source>
</evidence>
<gene>
    <name evidence="5" type="ORF">HINF_LOCUS47281</name>
    <name evidence="4" type="ORF">HINF_LOCUS65624</name>
</gene>
<dbReference type="InterPro" id="IPR011115">
    <property type="entry name" value="SecA_DEAD"/>
</dbReference>
<evidence type="ECO:0000256" key="1">
    <source>
        <dbReference type="ARBA" id="ARBA00022927"/>
    </source>
</evidence>
<dbReference type="GO" id="GO:0006605">
    <property type="term" value="P:protein targeting"/>
    <property type="evidence" value="ECO:0007669"/>
    <property type="project" value="InterPro"/>
</dbReference>
<dbReference type="PANTHER" id="PTHR30612">
    <property type="entry name" value="SECA INNER MEMBRANE COMPONENT OF SEC PROTEIN SECRETION SYSTEM"/>
    <property type="match status" value="1"/>
</dbReference>
<sequence length="1162" mass="134711">MISKIISNIQQYEGECKYIVFICQQTLTQKDVERTEFYQTVIQSFQNIKNAKSLQLYLNDYKCDVSKIEQECLDQFNKETEKIYQSISQQVNKLPCDDRRLQQAFGNYCDNLRAISEIFQQFAPSYIAKQKIEELQVIFKNMPEELIQLVENQKNMITRLIQFKQMSIDVKLLMKSINAGIDSVLNQIYQSEDGPLKISEIGTQLNTHTNADIAQRILKDHSRFKDYQIELRNSSSLRFSLDDVLDEKVDEKIRIDLGIERAKGLSIQVQDRYGNIVDQPVNRAEIKQMYQEFDTKYWAQVELYLYKVQDGLDVLKQQVQLASQQKVFSKQNKIEILTNVLAYWTLSNTKDYIGTNDKAESKKKLLQPHPAQIVAIFSLLGIDQSNQLKNQLIQVLTGEGKSVILAVTAIVLAIMGFDVNCACYSEYLSLRDFESFTDLFNAFNVRDQIAYGTFNQMCERYINENGEIRKLTEDYILKNNLDAIKNNKMPRHKVLMIDEVDVFFNESFYGSSYRPMARIQNTEIKELLNYIWSNRNEKNLLKRNAIMKSEVYLNCEKSLKGWENLLKEALSNMLADIEQFKGQQYIVHEGLIGYKDQDAISTRIFYGYKTLFAYYQEVENRTIKNEELQRRICLYFNCGSFSYAEIPKQYTYIIGVTGTLETVSKPETKLLTDEYQIKKFSYLPSVYGTNQLNFAKDSSNFVKIVGQIEYFISIVNEINKRRQNKIGIPVLVFFETSAKLDLFYKSREFKSIDNFQKIKLFTENICVTDKEGIVRQAVTQNSVTLITREFGRGTDFICYDKNIDRLGGVHVIQTFFSDELSEEKQIKGRTARQGNSGSYSLVLLDSELEKYGLLTKQIEEMKDKSQLYSIIDPKRRSYFEGKYPERTRNIKQIRQDHNQAKSFVTELFDNNLDFVKEFLISENIAHSDQESKSKTLILMDATGSMSGLIDKTKNTIKTMFSNAYAVLQENNYKESFDVMFAAYRNYSSGSEFILQSSPWEAQPDNLKKFIDTIYSRDGQHNEAIEIGLSHAVNQIESGLKQVILIGDYPPNTKEEVRLKRARLGEEYWSTTKYAYPTYYEDQLEILKNNNIPVHALYVDNPAQQEFEYIADQTGGKCEALDINSENGAENLTNLVTEKIMLNIGGDALVQKYREKFGHVEKI</sequence>
<keyword evidence="4" id="KW-0347">Helicase</keyword>
<keyword evidence="6" id="KW-1185">Reference proteome</keyword>
<comment type="caution">
    <text evidence="4">The sequence shown here is derived from an EMBL/GenBank/DDBJ whole genome shotgun (WGS) entry which is preliminary data.</text>
</comment>
<keyword evidence="2" id="KW-0811">Translocation</keyword>
<dbReference type="Proteomes" id="UP001642409">
    <property type="component" value="Unassembled WGS sequence"/>
</dbReference>
<proteinExistence type="predicted"/>
<feature type="domain" description="SecA family profile" evidence="3">
    <location>
        <begin position="287"/>
        <end position="874"/>
    </location>
</feature>
<organism evidence="4">
    <name type="scientific">Hexamita inflata</name>
    <dbReference type="NCBI Taxonomy" id="28002"/>
    <lineage>
        <taxon>Eukaryota</taxon>
        <taxon>Metamonada</taxon>
        <taxon>Diplomonadida</taxon>
        <taxon>Hexamitidae</taxon>
        <taxon>Hexamitinae</taxon>
        <taxon>Hexamita</taxon>
    </lineage>
</organism>
<reference evidence="4" key="1">
    <citation type="submission" date="2023-06" db="EMBL/GenBank/DDBJ databases">
        <authorList>
            <person name="Kurt Z."/>
        </authorList>
    </citation>
    <scope>NUCLEOTIDE SEQUENCE</scope>
</reference>
<dbReference type="EMBL" id="CAXDID020000212">
    <property type="protein sequence ID" value="CAL6056970.1"/>
    <property type="molecule type" value="Genomic_DNA"/>
</dbReference>
<dbReference type="Gene3D" id="3.40.50.300">
    <property type="entry name" value="P-loop containing nucleotide triphosphate hydrolases"/>
    <property type="match status" value="2"/>
</dbReference>
<evidence type="ECO:0000313" key="5">
    <source>
        <dbReference type="EMBL" id="CAL6056970.1"/>
    </source>
</evidence>
<dbReference type="PANTHER" id="PTHR30612:SF0">
    <property type="entry name" value="CHLOROPLAST PROTEIN-TRANSPORTING ATPASE"/>
    <property type="match status" value="1"/>
</dbReference>
<dbReference type="GO" id="GO:0006886">
    <property type="term" value="P:intracellular protein transport"/>
    <property type="evidence" value="ECO:0007669"/>
    <property type="project" value="InterPro"/>
</dbReference>
<dbReference type="GO" id="GO:0005524">
    <property type="term" value="F:ATP binding"/>
    <property type="evidence" value="ECO:0007669"/>
    <property type="project" value="InterPro"/>
</dbReference>
<keyword evidence="1" id="KW-0813">Transport</keyword>